<dbReference type="SUPFAM" id="SSF51735">
    <property type="entry name" value="NAD(P)-binding Rossmann-fold domains"/>
    <property type="match status" value="1"/>
</dbReference>
<feature type="chain" id="PRO_5040751567" description="Alcohol dehydrogenase-like C-terminal domain-containing protein" evidence="6">
    <location>
        <begin position="21"/>
        <end position="922"/>
    </location>
</feature>
<dbReference type="Gene3D" id="3.40.50.1000">
    <property type="entry name" value="HAD superfamily/HAD-like"/>
    <property type="match status" value="1"/>
</dbReference>
<keyword evidence="3" id="KW-0479">Metal-binding</keyword>
<dbReference type="CDD" id="cd08255">
    <property type="entry name" value="2-desacetyl-2-hydroxyethyl_bacteriochlorophyllide_like"/>
    <property type="match status" value="1"/>
</dbReference>
<dbReference type="InterPro" id="IPR036412">
    <property type="entry name" value="HAD-like_sf"/>
</dbReference>
<evidence type="ECO:0008006" key="9">
    <source>
        <dbReference type="Google" id="ProtNLM"/>
    </source>
</evidence>
<dbReference type="EMBL" id="BRYA01001462">
    <property type="protein sequence ID" value="GMI43837.1"/>
    <property type="molecule type" value="Genomic_DNA"/>
</dbReference>
<dbReference type="Gene3D" id="3.90.180.10">
    <property type="entry name" value="Medium-chain alcohol dehydrogenases, catalytic domain"/>
    <property type="match status" value="1"/>
</dbReference>
<dbReference type="Gene3D" id="3.40.50.720">
    <property type="entry name" value="NAD(P)-binding Rossmann-like Domain"/>
    <property type="match status" value="1"/>
</dbReference>
<name>A0A9W7GH71_9STRA</name>
<dbReference type="InterPro" id="IPR036291">
    <property type="entry name" value="NAD(P)-bd_dom_sf"/>
</dbReference>
<comment type="cofactor">
    <cofactor evidence="1">
        <name>Zn(2+)</name>
        <dbReference type="ChEBI" id="CHEBI:29105"/>
    </cofactor>
</comment>
<feature type="signal peptide" evidence="6">
    <location>
        <begin position="1"/>
        <end position="20"/>
    </location>
</feature>
<gene>
    <name evidence="7" type="ORF">TrCOL_g4042</name>
</gene>
<keyword evidence="5" id="KW-0560">Oxidoreductase</keyword>
<dbReference type="GO" id="GO:0046872">
    <property type="term" value="F:metal ion binding"/>
    <property type="evidence" value="ECO:0007669"/>
    <property type="project" value="UniProtKB-KW"/>
</dbReference>
<evidence type="ECO:0000313" key="7">
    <source>
        <dbReference type="EMBL" id="GMI43837.1"/>
    </source>
</evidence>
<evidence type="ECO:0000256" key="6">
    <source>
        <dbReference type="SAM" id="SignalP"/>
    </source>
</evidence>
<dbReference type="InterPro" id="IPR011032">
    <property type="entry name" value="GroES-like_sf"/>
</dbReference>
<dbReference type="SUPFAM" id="SSF56784">
    <property type="entry name" value="HAD-like"/>
    <property type="match status" value="1"/>
</dbReference>
<reference evidence="8" key="1">
    <citation type="journal article" date="2023" name="Commun. Biol.">
        <title>Genome analysis of Parmales, the sister group of diatoms, reveals the evolutionary specialization of diatoms from phago-mixotrophs to photoautotrophs.</title>
        <authorList>
            <person name="Ban H."/>
            <person name="Sato S."/>
            <person name="Yoshikawa S."/>
            <person name="Yamada K."/>
            <person name="Nakamura Y."/>
            <person name="Ichinomiya M."/>
            <person name="Sato N."/>
            <person name="Blanc-Mathieu R."/>
            <person name="Endo H."/>
            <person name="Kuwata A."/>
            <person name="Ogata H."/>
        </authorList>
    </citation>
    <scope>NUCLEOTIDE SEQUENCE [LARGE SCALE GENOMIC DNA]</scope>
</reference>
<dbReference type="GO" id="GO:0016491">
    <property type="term" value="F:oxidoreductase activity"/>
    <property type="evidence" value="ECO:0007669"/>
    <property type="project" value="UniProtKB-KW"/>
</dbReference>
<evidence type="ECO:0000256" key="5">
    <source>
        <dbReference type="ARBA" id="ARBA00023002"/>
    </source>
</evidence>
<dbReference type="InterPro" id="IPR023214">
    <property type="entry name" value="HAD_sf"/>
</dbReference>
<keyword evidence="6" id="KW-0732">Signal</keyword>
<dbReference type="AlphaFoldDB" id="A0A9W7GH71"/>
<evidence type="ECO:0000256" key="2">
    <source>
        <dbReference type="ARBA" id="ARBA00008072"/>
    </source>
</evidence>
<evidence type="ECO:0000313" key="8">
    <source>
        <dbReference type="Proteomes" id="UP001165065"/>
    </source>
</evidence>
<accession>A0A9W7GH71</accession>
<dbReference type="SUPFAM" id="SSF50129">
    <property type="entry name" value="GroES-like"/>
    <property type="match status" value="1"/>
</dbReference>
<dbReference type="OrthoDB" id="1879366at2759"/>
<dbReference type="PANTHER" id="PTHR43350">
    <property type="entry name" value="NAD-DEPENDENT ALCOHOL DEHYDROGENASE"/>
    <property type="match status" value="1"/>
</dbReference>
<comment type="caution">
    <text evidence="7">The sequence shown here is derived from an EMBL/GenBank/DDBJ whole genome shotgun (WGS) entry which is preliminary data.</text>
</comment>
<keyword evidence="4" id="KW-0862">Zinc</keyword>
<evidence type="ECO:0000256" key="4">
    <source>
        <dbReference type="ARBA" id="ARBA00022833"/>
    </source>
</evidence>
<keyword evidence="8" id="KW-1185">Reference proteome</keyword>
<protein>
    <recommendedName>
        <fullName evidence="9">Alcohol dehydrogenase-like C-terminal domain-containing protein</fullName>
    </recommendedName>
</protein>
<dbReference type="Proteomes" id="UP001165065">
    <property type="component" value="Unassembled WGS sequence"/>
</dbReference>
<sequence length="922" mass="100584">MVGGVGSFALFFLGISSVSPAHPTQNVICIDCDNTIYRNPTVEKEIVRHIHKHTLKNYNLSPKDADELHHTYGSTIDGLTATQSLTPEQLDLFYDQVYDLPPSTYSDLLPPLSHSSSSTGYSSPPVLRLLSALSSSPLYSLHIASNSPLSHVSKVLSNLGIPSSTFDSIITPSSSNGFLTKSSASFYDALPSSLSQSPILIDDNEKILSIASSHSSSPRTIVVGRPPDTLHRALLLATSSIDPDFKFDHSLYLKSKNVIDEAAINSATFNSLRSSLLSLPPPFNTHLKVVDLGCGLLHMLRRLTDPTVGVLSSSITSSSIQSLEYHAFETNPTLLPEILSSLSEMGFTTVSSSPPYTFFKEVLAPAAKKRLFTPRFFSPPPPSPPPSSSVTVHLHMQDFREAPPPAATENVHLIVGSCFADLFNPDELARDLKLLSSSSPTLLYFPITYKGMTLLSPSSPPDASLSIPSDTHAMRMYNTALTTDHKHNLEPSLFTSSLTRFGAKILSQSTSVWKIKRKLHPYMYDCMLYFFGSTTSSLFIEGNFSMRNWLARLRSQEKDITVYNTDILAKFTGVTGDDDTGTRASTATTHYEIQFTGPNRVTHVPLPPPLPPLQPDEITISPICSLISSGTELKIFNNEIGETDAALDSTIESMASSSFSYPLTYGYCLVGKVTDAGSDSKHLLNDTVFSFSPHSTTVTTKASSVIVVPPGIDPYRAIFLPSIETAVSLIHDAEIIPGERIGVVGQGLIGLLVTAILTHQRFDVTAFEFIDERQALSAFLGANMVLSPATIEFDNNLDVSIEVSGVGAGLQTAIDRTGDGGRIVIGSLYSKDKLALHLGMNFHRSKKRLVASQVSTLPSKLQQRWTKKRRFDLSWKLIGQLPLERLIGEVVGLDEAQEAFELLSRGERSVVCFDLKRPLKKK</sequence>
<comment type="similarity">
    <text evidence="2">Belongs to the zinc-containing alcohol dehydrogenase family.</text>
</comment>
<evidence type="ECO:0000256" key="1">
    <source>
        <dbReference type="ARBA" id="ARBA00001947"/>
    </source>
</evidence>
<evidence type="ECO:0000256" key="3">
    <source>
        <dbReference type="ARBA" id="ARBA00022723"/>
    </source>
</evidence>
<dbReference type="PANTHER" id="PTHR43350:SF19">
    <property type="entry name" value="D-GULOSIDE 3-DEHYDROGENASE"/>
    <property type="match status" value="1"/>
</dbReference>
<proteinExistence type="inferred from homology"/>
<organism evidence="7 8">
    <name type="scientific">Triparma columacea</name>
    <dbReference type="NCBI Taxonomy" id="722753"/>
    <lineage>
        <taxon>Eukaryota</taxon>
        <taxon>Sar</taxon>
        <taxon>Stramenopiles</taxon>
        <taxon>Ochrophyta</taxon>
        <taxon>Bolidophyceae</taxon>
        <taxon>Parmales</taxon>
        <taxon>Triparmaceae</taxon>
        <taxon>Triparma</taxon>
    </lineage>
</organism>